<protein>
    <recommendedName>
        <fullName evidence="2">UspA domain-containing protein</fullName>
    </recommendedName>
</protein>
<dbReference type="EMBL" id="AZYO01000072">
    <property type="protein sequence ID" value="KOS54324.1"/>
    <property type="molecule type" value="Genomic_DNA"/>
</dbReference>
<reference evidence="3 4" key="1">
    <citation type="journal article" date="2015" name="Genome Announc.">
        <title>Draft Genome Sequence of Rhodococcus rhodochrous Strain KG-21, a Soil Isolate from Oil Fields of Krishna-Godavari Basin, India.</title>
        <authorList>
            <person name="Dawar C."/>
            <person name="Aggarwal R.K."/>
        </authorList>
    </citation>
    <scope>NUCLEOTIDE SEQUENCE [LARGE SCALE GENOMIC DNA]</scope>
    <source>
        <strain evidence="3 4">KG-21</strain>
    </source>
</reference>
<proteinExistence type="inferred from homology"/>
<comment type="similarity">
    <text evidence="1">Belongs to the universal stress protein A family.</text>
</comment>
<sequence>MSIAVAHSDSAEGRAALLAAAAEADLRRTDLLVLHVSDSDEPTLPPAVTDALRARIESVLADGGAPEVVWHLHTAGRGHNVAGALIDLVAETGAEMLVLGSRRRSATGKFLLGSTVQRVLLDCPVPVLAVKAGEDR</sequence>
<reference evidence="4" key="2">
    <citation type="submission" date="2015-01" db="EMBL/GenBank/DDBJ databases">
        <title>Draft genome sequence of potential hydrocarbon metabolising strain of Rhodococcus rhodochrous.</title>
        <authorList>
            <person name="Aggarwal R.K."/>
            <person name="Dawar C."/>
        </authorList>
    </citation>
    <scope>NUCLEOTIDE SEQUENCE [LARGE SCALE GENOMIC DNA]</scope>
    <source>
        <strain evidence="4">KG-21</strain>
    </source>
</reference>
<dbReference type="Proteomes" id="UP000037712">
    <property type="component" value="Unassembled WGS sequence"/>
</dbReference>
<evidence type="ECO:0000256" key="1">
    <source>
        <dbReference type="ARBA" id="ARBA00008791"/>
    </source>
</evidence>
<name>A0A0M8PDI5_RHORH</name>
<dbReference type="PATRIC" id="fig|1441923.3.peg.4557"/>
<dbReference type="SUPFAM" id="SSF52402">
    <property type="entry name" value="Adenine nucleotide alpha hydrolases-like"/>
    <property type="match status" value="1"/>
</dbReference>
<feature type="domain" description="UspA" evidence="2">
    <location>
        <begin position="3"/>
        <end position="131"/>
    </location>
</feature>
<organism evidence="3 4">
    <name type="scientific">Rhodococcus rhodochrous KG-21</name>
    <dbReference type="NCBI Taxonomy" id="1441923"/>
    <lineage>
        <taxon>Bacteria</taxon>
        <taxon>Bacillati</taxon>
        <taxon>Actinomycetota</taxon>
        <taxon>Actinomycetes</taxon>
        <taxon>Mycobacteriales</taxon>
        <taxon>Nocardiaceae</taxon>
        <taxon>Rhodococcus</taxon>
    </lineage>
</organism>
<dbReference type="InterPro" id="IPR006016">
    <property type="entry name" value="UspA"/>
</dbReference>
<dbReference type="InterPro" id="IPR014729">
    <property type="entry name" value="Rossmann-like_a/b/a_fold"/>
</dbReference>
<gene>
    <name evidence="3" type="ORF">Z051_20920</name>
</gene>
<dbReference type="PANTHER" id="PTHR46268">
    <property type="entry name" value="STRESS RESPONSE PROTEIN NHAX"/>
    <property type="match status" value="1"/>
</dbReference>
<dbReference type="Gene3D" id="3.40.50.620">
    <property type="entry name" value="HUPs"/>
    <property type="match status" value="1"/>
</dbReference>
<evidence type="ECO:0000313" key="3">
    <source>
        <dbReference type="EMBL" id="KOS54324.1"/>
    </source>
</evidence>
<dbReference type="PANTHER" id="PTHR46268:SF6">
    <property type="entry name" value="UNIVERSAL STRESS PROTEIN UP12"/>
    <property type="match status" value="1"/>
</dbReference>
<dbReference type="RefSeq" id="WP_054374357.1">
    <property type="nucleotide sequence ID" value="NZ_AZYO01000072.1"/>
</dbReference>
<dbReference type="InterPro" id="IPR006015">
    <property type="entry name" value="Universal_stress_UspA"/>
</dbReference>
<evidence type="ECO:0000313" key="4">
    <source>
        <dbReference type="Proteomes" id="UP000037712"/>
    </source>
</evidence>
<dbReference type="AlphaFoldDB" id="A0A0M8PDI5"/>
<dbReference type="CDD" id="cd00293">
    <property type="entry name" value="USP-like"/>
    <property type="match status" value="1"/>
</dbReference>
<dbReference type="PRINTS" id="PR01438">
    <property type="entry name" value="UNVRSLSTRESS"/>
</dbReference>
<comment type="caution">
    <text evidence="3">The sequence shown here is derived from an EMBL/GenBank/DDBJ whole genome shotgun (WGS) entry which is preliminary data.</text>
</comment>
<evidence type="ECO:0000259" key="2">
    <source>
        <dbReference type="Pfam" id="PF00582"/>
    </source>
</evidence>
<accession>A0A0M8PDI5</accession>
<dbReference type="Pfam" id="PF00582">
    <property type="entry name" value="Usp"/>
    <property type="match status" value="1"/>
</dbReference>